<dbReference type="Pfam" id="PF00067">
    <property type="entry name" value="p450"/>
    <property type="match status" value="1"/>
</dbReference>
<evidence type="ECO:0000256" key="12">
    <source>
        <dbReference type="ARBA" id="ARBA00023136"/>
    </source>
</evidence>
<keyword evidence="9" id="KW-0560">Oxidoreductase</keyword>
<dbReference type="GO" id="GO:0016705">
    <property type="term" value="F:oxidoreductase activity, acting on paired donors, with incorporation or reduction of molecular oxygen"/>
    <property type="evidence" value="ECO:0007669"/>
    <property type="project" value="InterPro"/>
</dbReference>
<protein>
    <submittedName>
        <fullName evidence="14">Cytochrome P450</fullName>
    </submittedName>
</protein>
<dbReference type="GO" id="GO:0004497">
    <property type="term" value="F:monooxygenase activity"/>
    <property type="evidence" value="ECO:0007669"/>
    <property type="project" value="UniProtKB-KW"/>
</dbReference>
<comment type="caution">
    <text evidence="14">The sequence shown here is derived from an EMBL/GenBank/DDBJ whole genome shotgun (WGS) entry which is preliminary data.</text>
</comment>
<keyword evidence="15" id="KW-1185">Reference proteome</keyword>
<feature type="binding site" description="axial binding residue" evidence="13">
    <location>
        <position position="454"/>
    </location>
    <ligand>
        <name>heme</name>
        <dbReference type="ChEBI" id="CHEBI:30413"/>
    </ligand>
    <ligandPart>
        <name>Fe</name>
        <dbReference type="ChEBI" id="CHEBI:18248"/>
    </ligandPart>
</feature>
<name>A0AAD7CWT5_MYCRO</name>
<accession>A0AAD7CWT5</accession>
<dbReference type="InterPro" id="IPR002403">
    <property type="entry name" value="Cyt_P450_E_grp-IV"/>
</dbReference>
<dbReference type="AlphaFoldDB" id="A0AAD7CWT5"/>
<evidence type="ECO:0000256" key="9">
    <source>
        <dbReference type="ARBA" id="ARBA00023002"/>
    </source>
</evidence>
<evidence type="ECO:0000256" key="1">
    <source>
        <dbReference type="ARBA" id="ARBA00001971"/>
    </source>
</evidence>
<keyword evidence="8" id="KW-1133">Transmembrane helix</keyword>
<keyword evidence="7 13" id="KW-0479">Metal-binding</keyword>
<evidence type="ECO:0000256" key="10">
    <source>
        <dbReference type="ARBA" id="ARBA00023004"/>
    </source>
</evidence>
<comment type="cofactor">
    <cofactor evidence="1 13">
        <name>heme</name>
        <dbReference type="ChEBI" id="CHEBI:30413"/>
    </cofactor>
</comment>
<dbReference type="PRINTS" id="PR00385">
    <property type="entry name" value="P450"/>
</dbReference>
<evidence type="ECO:0000256" key="8">
    <source>
        <dbReference type="ARBA" id="ARBA00022989"/>
    </source>
</evidence>
<evidence type="ECO:0000313" key="14">
    <source>
        <dbReference type="EMBL" id="KAJ7667216.1"/>
    </source>
</evidence>
<keyword evidence="10 13" id="KW-0408">Iron</keyword>
<dbReference type="PANTHER" id="PTHR24305:SF166">
    <property type="entry name" value="CYTOCHROME P450 12A4, MITOCHONDRIAL-RELATED"/>
    <property type="match status" value="1"/>
</dbReference>
<evidence type="ECO:0000256" key="11">
    <source>
        <dbReference type="ARBA" id="ARBA00023033"/>
    </source>
</evidence>
<keyword evidence="11" id="KW-0503">Monooxygenase</keyword>
<dbReference type="InterPro" id="IPR001128">
    <property type="entry name" value="Cyt_P450"/>
</dbReference>
<dbReference type="Proteomes" id="UP001221757">
    <property type="component" value="Unassembled WGS sequence"/>
</dbReference>
<dbReference type="SUPFAM" id="SSF48264">
    <property type="entry name" value="Cytochrome P450"/>
    <property type="match status" value="1"/>
</dbReference>
<dbReference type="InterPro" id="IPR036396">
    <property type="entry name" value="Cyt_P450_sf"/>
</dbReference>
<reference evidence="14" key="1">
    <citation type="submission" date="2023-03" db="EMBL/GenBank/DDBJ databases">
        <title>Massive genome expansion in bonnet fungi (Mycena s.s.) driven by repeated elements and novel gene families across ecological guilds.</title>
        <authorList>
            <consortium name="Lawrence Berkeley National Laboratory"/>
            <person name="Harder C.B."/>
            <person name="Miyauchi S."/>
            <person name="Viragh M."/>
            <person name="Kuo A."/>
            <person name="Thoen E."/>
            <person name="Andreopoulos B."/>
            <person name="Lu D."/>
            <person name="Skrede I."/>
            <person name="Drula E."/>
            <person name="Henrissat B."/>
            <person name="Morin E."/>
            <person name="Kohler A."/>
            <person name="Barry K."/>
            <person name="LaButti K."/>
            <person name="Morin E."/>
            <person name="Salamov A."/>
            <person name="Lipzen A."/>
            <person name="Mereny Z."/>
            <person name="Hegedus B."/>
            <person name="Baldrian P."/>
            <person name="Stursova M."/>
            <person name="Weitz H."/>
            <person name="Taylor A."/>
            <person name="Grigoriev I.V."/>
            <person name="Nagy L.G."/>
            <person name="Martin F."/>
            <person name="Kauserud H."/>
        </authorList>
    </citation>
    <scope>NUCLEOTIDE SEQUENCE</scope>
    <source>
        <strain evidence="14">CBHHK067</strain>
    </source>
</reference>
<dbReference type="GO" id="GO:0020037">
    <property type="term" value="F:heme binding"/>
    <property type="evidence" value="ECO:0007669"/>
    <property type="project" value="InterPro"/>
</dbReference>
<dbReference type="EMBL" id="JARKIE010000204">
    <property type="protein sequence ID" value="KAJ7667216.1"/>
    <property type="molecule type" value="Genomic_DNA"/>
</dbReference>
<comment type="pathway">
    <text evidence="3">Secondary metabolite biosynthesis; terpenoid biosynthesis.</text>
</comment>
<evidence type="ECO:0000313" key="15">
    <source>
        <dbReference type="Proteomes" id="UP001221757"/>
    </source>
</evidence>
<dbReference type="PANTHER" id="PTHR24305">
    <property type="entry name" value="CYTOCHROME P450"/>
    <property type="match status" value="1"/>
</dbReference>
<evidence type="ECO:0000256" key="13">
    <source>
        <dbReference type="PIRSR" id="PIRSR602403-1"/>
    </source>
</evidence>
<evidence type="ECO:0000256" key="5">
    <source>
        <dbReference type="ARBA" id="ARBA00022617"/>
    </source>
</evidence>
<organism evidence="14 15">
    <name type="scientific">Mycena rosella</name>
    <name type="common">Pink bonnet</name>
    <name type="synonym">Agaricus rosellus</name>
    <dbReference type="NCBI Taxonomy" id="1033263"/>
    <lineage>
        <taxon>Eukaryota</taxon>
        <taxon>Fungi</taxon>
        <taxon>Dikarya</taxon>
        <taxon>Basidiomycota</taxon>
        <taxon>Agaricomycotina</taxon>
        <taxon>Agaricomycetes</taxon>
        <taxon>Agaricomycetidae</taxon>
        <taxon>Agaricales</taxon>
        <taxon>Marasmiineae</taxon>
        <taxon>Mycenaceae</taxon>
        <taxon>Mycena</taxon>
    </lineage>
</organism>
<evidence type="ECO:0000256" key="4">
    <source>
        <dbReference type="ARBA" id="ARBA00010617"/>
    </source>
</evidence>
<dbReference type="PRINTS" id="PR00465">
    <property type="entry name" value="EP450IV"/>
</dbReference>
<comment type="subcellular location">
    <subcellularLocation>
        <location evidence="2">Membrane</location>
    </subcellularLocation>
</comment>
<evidence type="ECO:0000256" key="7">
    <source>
        <dbReference type="ARBA" id="ARBA00022723"/>
    </source>
</evidence>
<dbReference type="CDD" id="cd11069">
    <property type="entry name" value="CYP_FUM15-like"/>
    <property type="match status" value="1"/>
</dbReference>
<proteinExistence type="inferred from homology"/>
<dbReference type="Gene3D" id="1.10.630.10">
    <property type="entry name" value="Cytochrome P450"/>
    <property type="match status" value="1"/>
</dbReference>
<sequence length="520" mass="57829">MTSQLLIPIAGTFASYIVFQLAKFLYEELTSPLRHLPGPAGANLVLGHFRQIETNSAITSKWRDEFGPNFQWRGLLNKRGLYTTDTKALNHILVNDYLYQKGAVAKKIVTHFLGNGLLAVEMDEHKRQNPAFGVPQIRELTEVFNEKSAQLRDIWMRQIAEDSGSARIDVLVGLRKMTLDAIGQAGFNYQFNAMEAKGKPNELDEALTHLFHSPQAQRQAALRLPTPGGKLINQARRKMDEIANQLLTESKATVKASGGEKAGRDLLSIMVKANMSSEIPEHQKLSDADVIAQIPTFFVAGHETTSTGTACALYALSMNRSVQTKLREELLGLPSDNPTMDALNSLPYLEKVVRETMRVHSPVGFTIRMAMDDDVIPLSKQYVDRRGKVYDSITVRRGTVIRIPIAAVHSDKEIWGDDAAEFRPDRWDHIPEAANAIPGVWGNLLTFLAGPHNCIGFRFSIAEMKSLLFALIRAFEFEMAVPEGGIGFTMTPVLRPTVLSEPEKGSQLPLIVRPYLPSQN</sequence>
<comment type="similarity">
    <text evidence="4">Belongs to the cytochrome P450 family.</text>
</comment>
<dbReference type="InterPro" id="IPR050121">
    <property type="entry name" value="Cytochrome_P450_monoxygenase"/>
</dbReference>
<gene>
    <name evidence="14" type="ORF">B0H17DRAFT_1162438</name>
</gene>
<dbReference type="GO" id="GO:0016020">
    <property type="term" value="C:membrane"/>
    <property type="evidence" value="ECO:0007669"/>
    <property type="project" value="UniProtKB-SubCell"/>
</dbReference>
<dbReference type="GO" id="GO:0005506">
    <property type="term" value="F:iron ion binding"/>
    <property type="evidence" value="ECO:0007669"/>
    <property type="project" value="InterPro"/>
</dbReference>
<evidence type="ECO:0000256" key="6">
    <source>
        <dbReference type="ARBA" id="ARBA00022692"/>
    </source>
</evidence>
<keyword evidence="6" id="KW-0812">Transmembrane</keyword>
<evidence type="ECO:0000256" key="2">
    <source>
        <dbReference type="ARBA" id="ARBA00004370"/>
    </source>
</evidence>
<keyword evidence="5 13" id="KW-0349">Heme</keyword>
<evidence type="ECO:0000256" key="3">
    <source>
        <dbReference type="ARBA" id="ARBA00004721"/>
    </source>
</evidence>
<keyword evidence="12" id="KW-0472">Membrane</keyword>